<reference evidence="1 2" key="1">
    <citation type="submission" date="2024-02" db="EMBL/GenBank/DDBJ databases">
        <title>Full genome sequence of Nocardioides kribbensis.</title>
        <authorList>
            <person name="Poletto B.L."/>
            <person name="Silva G."/>
            <person name="Galante D."/>
            <person name="Campos K.R."/>
            <person name="Santos M.B.N."/>
            <person name="Sacchi C.T."/>
        </authorList>
    </citation>
    <scope>NUCLEOTIDE SEQUENCE [LARGE SCALE GENOMIC DNA]</scope>
    <source>
        <strain evidence="1 2">O4R</strain>
    </source>
</reference>
<dbReference type="RefSeq" id="WP_193662223.1">
    <property type="nucleotide sequence ID" value="NZ_BAAAMM010000003.1"/>
</dbReference>
<name>A0ABV1NYP5_9ACTN</name>
<keyword evidence="2" id="KW-1185">Reference proteome</keyword>
<gene>
    <name evidence="1" type="ORF">V6R90_09920</name>
</gene>
<sequence length="133" mass="14524">MSSTDLMAQRYGAPAPWRRRALLALVAVVVLVFGGWLTWTTVAHADPPVTSELVTFDTVDQHTVDATVQVDLRDADVEADCLLRAFAEDHSTVGELAFTPESSGRLDLTIRTERMATSVEKIGCTAEGQPRPR</sequence>
<evidence type="ECO:0000313" key="1">
    <source>
        <dbReference type="EMBL" id="MEQ7847595.1"/>
    </source>
</evidence>
<accession>A0ABV1NYP5</accession>
<protein>
    <submittedName>
        <fullName evidence="1">DUF4307 domain-containing protein</fullName>
    </submittedName>
</protein>
<evidence type="ECO:0000313" key="2">
    <source>
        <dbReference type="Proteomes" id="UP001482520"/>
    </source>
</evidence>
<comment type="caution">
    <text evidence="1">The sequence shown here is derived from an EMBL/GenBank/DDBJ whole genome shotgun (WGS) entry which is preliminary data.</text>
</comment>
<organism evidence="1 2">
    <name type="scientific">Nocardioides kribbensis</name>
    <dbReference type="NCBI Taxonomy" id="305517"/>
    <lineage>
        <taxon>Bacteria</taxon>
        <taxon>Bacillati</taxon>
        <taxon>Actinomycetota</taxon>
        <taxon>Actinomycetes</taxon>
        <taxon>Propionibacteriales</taxon>
        <taxon>Nocardioidaceae</taxon>
        <taxon>Nocardioides</taxon>
    </lineage>
</organism>
<proteinExistence type="predicted"/>
<dbReference type="EMBL" id="JBEGDP010000009">
    <property type="protein sequence ID" value="MEQ7847595.1"/>
    <property type="molecule type" value="Genomic_DNA"/>
</dbReference>
<dbReference type="Pfam" id="PF14155">
    <property type="entry name" value="DUF4307"/>
    <property type="match status" value="1"/>
</dbReference>
<dbReference type="Proteomes" id="UP001482520">
    <property type="component" value="Unassembled WGS sequence"/>
</dbReference>
<dbReference type="InterPro" id="IPR025443">
    <property type="entry name" value="DUF4307"/>
</dbReference>